<feature type="compositionally biased region" description="Basic and acidic residues" evidence="2">
    <location>
        <begin position="181"/>
        <end position="195"/>
    </location>
</feature>
<dbReference type="Pfam" id="PF24883">
    <property type="entry name" value="NPHP3_N"/>
    <property type="match status" value="1"/>
</dbReference>
<name>A0ABR2ZLF6_9AGAR</name>
<gene>
    <name evidence="4" type="ORF">AAF712_010690</name>
</gene>
<evidence type="ECO:0000256" key="1">
    <source>
        <dbReference type="ARBA" id="ARBA00022737"/>
    </source>
</evidence>
<feature type="domain" description="Nephrocystin 3-like N-terminal" evidence="3">
    <location>
        <begin position="60"/>
        <end position="175"/>
    </location>
</feature>
<dbReference type="PANTHER" id="PTHR10039">
    <property type="entry name" value="AMELOGENIN"/>
    <property type="match status" value="1"/>
</dbReference>
<proteinExistence type="predicted"/>
<reference evidence="4 5" key="1">
    <citation type="submission" date="2024-05" db="EMBL/GenBank/DDBJ databases">
        <title>A draft genome resource for the thread blight pathogen Marasmius tenuissimus strain MS-2.</title>
        <authorList>
            <person name="Yulfo-Soto G.E."/>
            <person name="Baruah I.K."/>
            <person name="Amoako-Attah I."/>
            <person name="Bukari Y."/>
            <person name="Meinhardt L.W."/>
            <person name="Bailey B.A."/>
            <person name="Cohen S.P."/>
        </authorList>
    </citation>
    <scope>NUCLEOTIDE SEQUENCE [LARGE SCALE GENOMIC DNA]</scope>
    <source>
        <strain evidence="4 5">MS-2</strain>
    </source>
</reference>
<keyword evidence="1" id="KW-0677">Repeat</keyword>
<feature type="region of interest" description="Disordered" evidence="2">
    <location>
        <begin position="590"/>
        <end position="622"/>
    </location>
</feature>
<feature type="region of interest" description="Disordered" evidence="2">
    <location>
        <begin position="176"/>
        <end position="195"/>
    </location>
</feature>
<organism evidence="4 5">
    <name type="scientific">Marasmius tenuissimus</name>
    <dbReference type="NCBI Taxonomy" id="585030"/>
    <lineage>
        <taxon>Eukaryota</taxon>
        <taxon>Fungi</taxon>
        <taxon>Dikarya</taxon>
        <taxon>Basidiomycota</taxon>
        <taxon>Agaricomycotina</taxon>
        <taxon>Agaricomycetes</taxon>
        <taxon>Agaricomycetidae</taxon>
        <taxon>Agaricales</taxon>
        <taxon>Marasmiineae</taxon>
        <taxon>Marasmiaceae</taxon>
        <taxon>Marasmius</taxon>
    </lineage>
</organism>
<evidence type="ECO:0000259" key="3">
    <source>
        <dbReference type="Pfam" id="PF24883"/>
    </source>
</evidence>
<dbReference type="Proteomes" id="UP001437256">
    <property type="component" value="Unassembled WGS sequence"/>
</dbReference>
<feature type="region of interest" description="Disordered" evidence="2">
    <location>
        <begin position="1"/>
        <end position="20"/>
    </location>
</feature>
<dbReference type="SUPFAM" id="SSF52540">
    <property type="entry name" value="P-loop containing nucleoside triphosphate hydrolases"/>
    <property type="match status" value="1"/>
</dbReference>
<dbReference type="InterPro" id="IPR027417">
    <property type="entry name" value="P-loop_NTPase"/>
</dbReference>
<feature type="compositionally biased region" description="Basic and acidic residues" evidence="2">
    <location>
        <begin position="590"/>
        <end position="608"/>
    </location>
</feature>
<dbReference type="Gene3D" id="3.40.50.300">
    <property type="entry name" value="P-loop containing nucleotide triphosphate hydrolases"/>
    <property type="match status" value="1"/>
</dbReference>
<evidence type="ECO:0000313" key="4">
    <source>
        <dbReference type="EMBL" id="KAL0062411.1"/>
    </source>
</evidence>
<comment type="caution">
    <text evidence="4">The sequence shown here is derived from an EMBL/GenBank/DDBJ whole genome shotgun (WGS) entry which is preliminary data.</text>
</comment>
<dbReference type="EMBL" id="JBBXMP010000105">
    <property type="protein sequence ID" value="KAL0062411.1"/>
    <property type="molecule type" value="Genomic_DNA"/>
</dbReference>
<accession>A0ABR2ZLF6</accession>
<evidence type="ECO:0000313" key="5">
    <source>
        <dbReference type="Proteomes" id="UP001437256"/>
    </source>
</evidence>
<keyword evidence="5" id="KW-1185">Reference proteome</keyword>
<protein>
    <recommendedName>
        <fullName evidence="3">Nephrocystin 3-like N-terminal domain-containing protein</fullName>
    </recommendedName>
</protein>
<sequence>MNDGPGAQNNNNGPGTQNVFVNSFNKGASHPHRNLWDAIAGVGASHNAEQQYERGECLPGTREEVLRRIFEEWIRAGAQGCPISWLTGTAGVGKTAIAITLAKDCEREGLLASSFFFFRFDPKRNNANALVLTIAHGLVSTIPFMRRFIEQRISRDPKILEATLEDQFRELVVNPTVAHGQSREPESREPESREPERQRQRCWQWSFLLRALCMWSFFTGPPLLAPPQVPKSPNIVIIDGLDECSNESTQLRIIDTIRSATHRNPHFPLRFLICSRPESWIRQAFAGLPTDQLFKVELDESFRPSKDIEQYYRHHFSKISTDPHYSHISFPSPWPSEEDLKALVEHSSSQFVYAATVVKYIGDKFQHPIEQLRVIIKKLPPRRLGTSPYQQLDALYDFILSANPDQEGVLRILAALLVLADLPRDLSGYSLEPSPAIIELVLGLPAGQVPLTLRAMHSILEIHGPEKKLRICHTLFMDYLVDKARSGRFHIDTPTQKYTVARQWLQNLCTSKVRTYSLNQLYGEKTKPFFKEWEWFCILFPEPTRDLLEDLWDVDLASAFLASHRYGWEAPFRDLALWVKKYHVLDMNESQDKKEVGDHPKAGADDQWSRAQTPEPPQTLPS</sequence>
<dbReference type="InterPro" id="IPR056884">
    <property type="entry name" value="NPHP3-like_N"/>
</dbReference>
<evidence type="ECO:0000256" key="2">
    <source>
        <dbReference type="SAM" id="MobiDB-lite"/>
    </source>
</evidence>
<dbReference type="PANTHER" id="PTHR10039:SF17">
    <property type="entry name" value="FUNGAL STAND N-TERMINAL GOODBYE DOMAIN-CONTAINING PROTEIN-RELATED"/>
    <property type="match status" value="1"/>
</dbReference>
<feature type="compositionally biased region" description="Low complexity" evidence="2">
    <location>
        <begin position="1"/>
        <end position="18"/>
    </location>
</feature>